<accession>A0ABD7GNS2</accession>
<evidence type="ECO:0000313" key="2">
    <source>
        <dbReference type="Proteomes" id="UP000255291"/>
    </source>
</evidence>
<dbReference type="Proteomes" id="UP000255291">
    <property type="component" value="Unassembled WGS sequence"/>
</dbReference>
<organism evidence="1 2">
    <name type="scientific">Enterobacter roggenkampii</name>
    <dbReference type="NCBI Taxonomy" id="1812935"/>
    <lineage>
        <taxon>Bacteria</taxon>
        <taxon>Pseudomonadati</taxon>
        <taxon>Pseudomonadota</taxon>
        <taxon>Gammaproteobacteria</taxon>
        <taxon>Enterobacterales</taxon>
        <taxon>Enterobacteriaceae</taxon>
        <taxon>Enterobacter</taxon>
        <taxon>Enterobacter cloacae complex</taxon>
    </lineage>
</organism>
<gene>
    <name evidence="1" type="ORF">DXF87_27130</name>
</gene>
<dbReference type="AlphaFoldDB" id="A0ABD7GNS2"/>
<name>A0ABD7GNS2_9ENTR</name>
<feature type="non-terminal residue" evidence="1">
    <location>
        <position position="35"/>
    </location>
</feature>
<dbReference type="EMBL" id="QRBW01000612">
    <property type="protein sequence ID" value="RDT45876.1"/>
    <property type="molecule type" value="Genomic_DNA"/>
</dbReference>
<comment type="caution">
    <text evidence="1">The sequence shown here is derived from an EMBL/GenBank/DDBJ whole genome shotgun (WGS) entry which is preliminary data.</text>
</comment>
<evidence type="ECO:0000313" key="1">
    <source>
        <dbReference type="EMBL" id="RDT45876.1"/>
    </source>
</evidence>
<reference evidence="1 2" key="1">
    <citation type="submission" date="2018-07" db="EMBL/GenBank/DDBJ databases">
        <title>The use of a cohorting ward and systematic surveillance cultures for the control of a Klebsiella pneumoniae carbapenemase (KPC)-producing Enterobacteriaceae outbreak.</title>
        <authorList>
            <person name="Doi Y."/>
        </authorList>
    </citation>
    <scope>NUCLEOTIDE SEQUENCE [LARGE SCALE GENOMIC DNA]</scope>
    <source>
        <strain evidence="1 2">1-RC-17-04017</strain>
    </source>
</reference>
<protein>
    <submittedName>
        <fullName evidence="1">XRE family transcriptional regulator</fullName>
    </submittedName>
</protein>
<sequence length="35" mass="4198">MSPLSCHLWPPRPYAGPVSHHKEFEMIVRKLRLQR</sequence>
<proteinExistence type="predicted"/>